<organism evidence="2 3">
    <name type="scientific">Neodothiora populina</name>
    <dbReference type="NCBI Taxonomy" id="2781224"/>
    <lineage>
        <taxon>Eukaryota</taxon>
        <taxon>Fungi</taxon>
        <taxon>Dikarya</taxon>
        <taxon>Ascomycota</taxon>
        <taxon>Pezizomycotina</taxon>
        <taxon>Dothideomycetes</taxon>
        <taxon>Dothideomycetidae</taxon>
        <taxon>Dothideales</taxon>
        <taxon>Dothioraceae</taxon>
        <taxon>Neodothiora</taxon>
    </lineage>
</organism>
<dbReference type="Proteomes" id="UP001562354">
    <property type="component" value="Unassembled WGS sequence"/>
</dbReference>
<protein>
    <recommendedName>
        <fullName evidence="4">Malate dehydrogenase</fullName>
    </recommendedName>
</protein>
<evidence type="ECO:0000313" key="3">
    <source>
        <dbReference type="Proteomes" id="UP001562354"/>
    </source>
</evidence>
<proteinExistence type="predicted"/>
<dbReference type="RefSeq" id="XP_069196429.1">
    <property type="nucleotide sequence ID" value="XM_069347725.1"/>
</dbReference>
<dbReference type="EMBL" id="JBFMKM010000018">
    <property type="protein sequence ID" value="KAL1296747.1"/>
    <property type="molecule type" value="Genomic_DNA"/>
</dbReference>
<reference evidence="2 3" key="1">
    <citation type="submission" date="2024-07" db="EMBL/GenBank/DDBJ databases">
        <title>Draft sequence of the Neodothiora populina.</title>
        <authorList>
            <person name="Drown D.D."/>
            <person name="Schuette U.S."/>
            <person name="Buechlein A.B."/>
            <person name="Rusch D.R."/>
            <person name="Winton L.W."/>
            <person name="Adams G.A."/>
        </authorList>
    </citation>
    <scope>NUCLEOTIDE SEQUENCE [LARGE SCALE GENOMIC DNA]</scope>
    <source>
        <strain evidence="2 3">CPC 39397</strain>
    </source>
</reference>
<dbReference type="PANTHER" id="PTHR35567:SF1">
    <property type="entry name" value="CONSERVED FUNGAL PROTEIN (AFU_ORTHOLOGUE AFUA_1G14230)"/>
    <property type="match status" value="1"/>
</dbReference>
<comment type="caution">
    <text evidence="2">The sequence shown here is derived from an EMBL/GenBank/DDBJ whole genome shotgun (WGS) entry which is preliminary data.</text>
</comment>
<evidence type="ECO:0000256" key="1">
    <source>
        <dbReference type="SAM" id="MobiDB-lite"/>
    </source>
</evidence>
<keyword evidence="3" id="KW-1185">Reference proteome</keyword>
<gene>
    <name evidence="2" type="ORF">AAFC00_000217</name>
</gene>
<feature type="region of interest" description="Disordered" evidence="1">
    <location>
        <begin position="134"/>
        <end position="156"/>
    </location>
</feature>
<evidence type="ECO:0000313" key="2">
    <source>
        <dbReference type="EMBL" id="KAL1296747.1"/>
    </source>
</evidence>
<dbReference type="Pfam" id="PF11937">
    <property type="entry name" value="DUF3455"/>
    <property type="match status" value="1"/>
</dbReference>
<dbReference type="GeneID" id="95973920"/>
<dbReference type="InterPro" id="IPR021851">
    <property type="entry name" value="DUF3455"/>
</dbReference>
<name>A0ABR3P1T2_9PEZI</name>
<accession>A0ABR3P1T2</accession>
<sequence>MSVSSMPTWEDSWSPRVPYFWGASPPSSSSSPGPSTFIDFIGKRGQSYGRDGLSCDLSKASLPVAPTPLPAPDSGLALFQVAVGRGTQNYTCDTSNTTAVPEAIGAVASLYNVSCIAASVPSLLEKIPPIALDLPSPSTDISTSSTSDGNDDSNAAANADLSGHHYFLNPSTPFFNLDTSTHSYGAGAFKKMDSTAAPDDAPKGPKGKGDGAVAWLKLVAKDSSSNEDGGNGKVLREVYRVNTAGGNPPKSCTGMPASFEVEYSAEYWIYEKA</sequence>
<dbReference type="PANTHER" id="PTHR35567">
    <property type="entry name" value="MALATE DEHYDROGENASE (AFU_ORTHOLOGUE AFUA_2G13800)"/>
    <property type="match status" value="1"/>
</dbReference>
<evidence type="ECO:0008006" key="4">
    <source>
        <dbReference type="Google" id="ProtNLM"/>
    </source>
</evidence>